<name>A0A955J248_UNCKA</name>
<dbReference type="InterPro" id="IPR055826">
    <property type="entry name" value="DUF7402"/>
</dbReference>
<organism evidence="2 3">
    <name type="scientific">candidate division WWE3 bacterium</name>
    <dbReference type="NCBI Taxonomy" id="2053526"/>
    <lineage>
        <taxon>Bacteria</taxon>
        <taxon>Katanobacteria</taxon>
    </lineage>
</organism>
<dbReference type="InterPro" id="IPR036439">
    <property type="entry name" value="Dockerin_dom_sf"/>
</dbReference>
<evidence type="ECO:0000259" key="1">
    <source>
        <dbReference type="Pfam" id="PF24135"/>
    </source>
</evidence>
<feature type="domain" description="DUF7402" evidence="1">
    <location>
        <begin position="273"/>
        <end position="387"/>
    </location>
</feature>
<dbReference type="InterPro" id="IPR018247">
    <property type="entry name" value="EF_Hand_1_Ca_BS"/>
</dbReference>
<dbReference type="SUPFAM" id="SSF63825">
    <property type="entry name" value="YWTD domain"/>
    <property type="match status" value="1"/>
</dbReference>
<evidence type="ECO:0000313" key="3">
    <source>
        <dbReference type="Proteomes" id="UP000740557"/>
    </source>
</evidence>
<accession>A0A955J248</accession>
<dbReference type="GO" id="GO:0008270">
    <property type="term" value="F:zinc ion binding"/>
    <property type="evidence" value="ECO:0007669"/>
    <property type="project" value="UniProtKB-KW"/>
</dbReference>
<comment type="caution">
    <text evidence="2">The sequence shown here is derived from an EMBL/GenBank/DDBJ whole genome shotgun (WGS) entry which is preliminary data.</text>
</comment>
<evidence type="ECO:0000313" key="2">
    <source>
        <dbReference type="EMBL" id="MCA9308583.1"/>
    </source>
</evidence>
<dbReference type="PANTHER" id="PTHR24104">
    <property type="entry name" value="E3 UBIQUITIN-PROTEIN LIGASE NHLRC1-RELATED"/>
    <property type="match status" value="1"/>
</dbReference>
<dbReference type="Gene3D" id="2.60.60.40">
    <property type="match status" value="1"/>
</dbReference>
<dbReference type="InterPro" id="IPR050952">
    <property type="entry name" value="TRIM-NHL_E3_ligases"/>
</dbReference>
<gene>
    <name evidence="2" type="ORF">KC980_03650</name>
</gene>
<dbReference type="SUPFAM" id="SSF101898">
    <property type="entry name" value="NHL repeat"/>
    <property type="match status" value="1"/>
</dbReference>
<dbReference type="PROSITE" id="PS00018">
    <property type="entry name" value="EF_HAND_1"/>
    <property type="match status" value="1"/>
</dbReference>
<dbReference type="EMBL" id="JAGQNX010000112">
    <property type="protein sequence ID" value="MCA9308583.1"/>
    <property type="molecule type" value="Genomic_DNA"/>
</dbReference>
<dbReference type="InterPro" id="IPR011042">
    <property type="entry name" value="6-blade_b-propeller_TolB-like"/>
</dbReference>
<dbReference type="Proteomes" id="UP000740557">
    <property type="component" value="Unassembled WGS sequence"/>
</dbReference>
<reference evidence="2" key="2">
    <citation type="journal article" date="2021" name="Microbiome">
        <title>Successional dynamics and alternative stable states in a saline activated sludge microbial community over 9 years.</title>
        <authorList>
            <person name="Wang Y."/>
            <person name="Ye J."/>
            <person name="Ju F."/>
            <person name="Liu L."/>
            <person name="Boyd J.A."/>
            <person name="Deng Y."/>
            <person name="Parks D.H."/>
            <person name="Jiang X."/>
            <person name="Yin X."/>
            <person name="Woodcroft B.J."/>
            <person name="Tyson G.W."/>
            <person name="Hugenholtz P."/>
            <person name="Polz M.F."/>
            <person name="Zhang T."/>
        </authorList>
    </citation>
    <scope>NUCLEOTIDE SEQUENCE</scope>
    <source>
        <strain evidence="2">HKST-UBA79</strain>
    </source>
</reference>
<dbReference type="SUPFAM" id="SSF63446">
    <property type="entry name" value="Type I dockerin domain"/>
    <property type="match status" value="1"/>
</dbReference>
<dbReference type="PANTHER" id="PTHR24104:SF25">
    <property type="entry name" value="PROTEIN LIN-41"/>
    <property type="match status" value="1"/>
</dbReference>
<dbReference type="Pfam" id="PF24135">
    <property type="entry name" value="DUF7402"/>
    <property type="match status" value="1"/>
</dbReference>
<dbReference type="AlphaFoldDB" id="A0A955J248"/>
<dbReference type="GO" id="GO:0000272">
    <property type="term" value="P:polysaccharide catabolic process"/>
    <property type="evidence" value="ECO:0007669"/>
    <property type="project" value="InterPro"/>
</dbReference>
<dbReference type="Gene3D" id="2.120.10.30">
    <property type="entry name" value="TolB, C-terminal domain"/>
    <property type="match status" value="2"/>
</dbReference>
<proteinExistence type="predicted"/>
<reference evidence="2" key="1">
    <citation type="submission" date="2020-04" db="EMBL/GenBank/DDBJ databases">
        <authorList>
            <person name="Zhang T."/>
        </authorList>
    </citation>
    <scope>NUCLEOTIDE SEQUENCE</scope>
    <source>
        <strain evidence="2">HKST-UBA79</strain>
    </source>
</reference>
<sequence>MRRFILFSLLVTSFIAVSTKVFAIEYSYPTVRIFDFKIEDSSVVSLLAPFKSSVVLSARGNNTFKIPMHMKVVYNNQVRAVFTLSPTLDAYTYNYRGYTPFDIKKLRVEFSADPYKDSTANVDIKSLEREFYLSSITVGKDKYDPRSAFIVGAHSAESGCTQGDFKHTNTLECNGYFDFSFEQVTATPVASNITQVNYDIEAVIGQINTKETNYNSVVPNRVFHPGGVLIDTTSTPNKAYVYDSGNNRILGFESLGFCAEGDPSFQSQIIDSSESLSSASYILDGVYGICNAGEWALNRGDASGYVTVSVDPTRTIESFSIYDRACPDSVSSGTITLSDGSVFSFDALENTGRIPTTVNVGGKSGITQFTVVINRGAGTNIGLGEIVINYSNSLGSIPCTSNLDCGAGYCSINPYKYADIIIGQPSGYDHGSCNLDNTIYAMPSASTLCSNSGHFTITKAEGPTSTTMDVDLQGNLYVADFFNNRILRYNNPFTTGDSVADYVWGQDAFTTRSCNKGRGFDNPSADSLCMGHYNRTPFLTFSVGLDVDSKNNMWVTDAINQRVLRFSDSDKDGIPDKTADIVLGQSSFKDSSSSCAVGSTTDLCKPNSVVYKESTDELFVVDNEFEGAARVVVFGPGIASGMHITREIGRSVDPAFGLRWPRGIALYPQNPTSNPNGDLDLIVNDNGHHRTVVFDNAGKISRVLGQPDASSTESDLTAFAFGRGVINDGRLYQADGGIGVDSAGSIYLNDLWFNPGVSKFDTPLVTLGAFNYPVSKFLIPSVSGIHQWNSTTAYSGADWNGFSLSDSQLFVSDKKRLLVWNAPADTIGTNSPADFVIGQDGFDTNQTSFIFSAVNKHSVSSTMLWVADSGNIFGIPLPITSSALRLEDIPGSVAIRSALGELTGVDGATFILQGTDVEVDPYDDTVLWYVDTFNSRILRISNATTSPIVTMVIGQPDARNSDSMVGNCNRGGRSAHSLCNPSSVKFDNFGNMYVAEGVYEGRDDAPGNMRIIEFDKNTIDSAVSSGNMYPLPDAQRIYGSPDFNLRLCSQDSNTKYERPCNIMNLAFDKDNRLFISVDSWYNRQNNRLFAYKDPLRNIGPVNFDITKGDFVLPIPVGQGGDLTFDSTGNLWFQDHTWNRLLKVSLDLTESVSGDCNADGKLSILDLLEVTTDYLTNSAKTSAVVFCDYDGNGSINTPDIIKRFTSGLTSLLR</sequence>
<protein>
    <recommendedName>
        <fullName evidence="1">DUF7402 domain-containing protein</fullName>
    </recommendedName>
</protein>